<comment type="caution">
    <text evidence="2">The sequence shown here is derived from an EMBL/GenBank/DDBJ whole genome shotgun (WGS) entry which is preliminary data.</text>
</comment>
<evidence type="ECO:0000256" key="1">
    <source>
        <dbReference type="SAM" id="MobiDB-lite"/>
    </source>
</evidence>
<gene>
    <name evidence="2" type="ORF">CS062_23540</name>
</gene>
<evidence type="ECO:0000313" key="3">
    <source>
        <dbReference type="Proteomes" id="UP000231501"/>
    </source>
</evidence>
<feature type="compositionally biased region" description="Low complexity" evidence="1">
    <location>
        <begin position="243"/>
        <end position="259"/>
    </location>
</feature>
<protein>
    <recommendedName>
        <fullName evidence="4">DUF1264 domain-containing protein</fullName>
    </recommendedName>
</protein>
<dbReference type="Pfam" id="PF06884">
    <property type="entry name" value="DUF1264"/>
    <property type="match status" value="1"/>
</dbReference>
<dbReference type="Proteomes" id="UP000231501">
    <property type="component" value="Unassembled WGS sequence"/>
</dbReference>
<name>A0A2G9C2T0_9BURK</name>
<dbReference type="RefSeq" id="WP_099864198.1">
    <property type="nucleotide sequence ID" value="NZ_PEOG01000105.1"/>
</dbReference>
<reference evidence="2 3" key="1">
    <citation type="submission" date="2017-11" db="EMBL/GenBank/DDBJ databases">
        <title>Draft genome sequence of Mitsuaria sp. HWN-4.</title>
        <authorList>
            <person name="Gundlapally S.R."/>
        </authorList>
    </citation>
    <scope>NUCLEOTIDE SEQUENCE [LARGE SCALE GENOMIC DNA]</scope>
    <source>
        <strain evidence="2 3">HWN-4</strain>
    </source>
</reference>
<evidence type="ECO:0000313" key="2">
    <source>
        <dbReference type="EMBL" id="PIM50726.1"/>
    </source>
</evidence>
<organism evidence="2 3">
    <name type="scientific">Roseateles chitinivorans</name>
    <dbReference type="NCBI Taxonomy" id="2917965"/>
    <lineage>
        <taxon>Bacteria</taxon>
        <taxon>Pseudomonadati</taxon>
        <taxon>Pseudomonadota</taxon>
        <taxon>Betaproteobacteria</taxon>
        <taxon>Burkholderiales</taxon>
        <taxon>Sphaerotilaceae</taxon>
        <taxon>Roseateles</taxon>
    </lineage>
</organism>
<dbReference type="PANTHER" id="PTHR31360">
    <property type="match status" value="1"/>
</dbReference>
<accession>A0A2G9C2T0</accession>
<dbReference type="AlphaFoldDB" id="A0A2G9C2T0"/>
<dbReference type="EMBL" id="PEOG01000105">
    <property type="protein sequence ID" value="PIM50726.1"/>
    <property type="molecule type" value="Genomic_DNA"/>
</dbReference>
<sequence length="259" mass="27844">MKPHTAFSVALAGLLLAACGDHRTESPVQSPGTPARPATKALEAGAAVLQDKPPIEALNAYLDGFHFYNGRPAAQMEAHHYCAILNEELIQCVIYDGNVKDAKLMGVEYIISGRQFAALPVEEKRLWHSHVHEVKSGQLIAPGIPEAAERQLMERLVGTYGKTWHTWHTDEGKSLPLGVPQLMMGFTADGQADAAMVAARDQRFGVASARKREQRAPIPAPPVDAGADAWRRGQIYQIPDPTGAHGAGAHASGRAPSAR</sequence>
<dbReference type="OrthoDB" id="254168at2"/>
<dbReference type="PROSITE" id="PS51257">
    <property type="entry name" value="PROKAR_LIPOPROTEIN"/>
    <property type="match status" value="1"/>
</dbReference>
<keyword evidence="3" id="KW-1185">Reference proteome</keyword>
<dbReference type="InterPro" id="IPR010686">
    <property type="entry name" value="OBAP-like"/>
</dbReference>
<feature type="region of interest" description="Disordered" evidence="1">
    <location>
        <begin position="208"/>
        <end position="259"/>
    </location>
</feature>
<dbReference type="PANTHER" id="PTHR31360:SF0">
    <property type="entry name" value="OIL BODY-ASSOCIATED PROTEIN 1B"/>
    <property type="match status" value="1"/>
</dbReference>
<evidence type="ECO:0008006" key="4">
    <source>
        <dbReference type="Google" id="ProtNLM"/>
    </source>
</evidence>
<proteinExistence type="predicted"/>